<protein>
    <submittedName>
        <fullName evidence="1">Uncharacterized protein</fullName>
    </submittedName>
</protein>
<evidence type="ECO:0000313" key="1">
    <source>
        <dbReference type="EMBL" id="MCZ4518861.1"/>
    </source>
</evidence>
<name>A0ABT4MD08_9NOCA</name>
<evidence type="ECO:0000313" key="2">
    <source>
        <dbReference type="Proteomes" id="UP001081071"/>
    </source>
</evidence>
<sequence length="105" mass="11507">MIEFGLTWPVRESIPGHRQRSANSWHPSGQEVSSGEFGIATGWAHTRFDCEIDAGKLNSLTCSTCQNVDTEKERLISASGPGFFPLQVRDTLTADGFTIALHEKA</sequence>
<organism evidence="1 2">
    <name type="scientific">Rhodococcus ruber</name>
    <dbReference type="NCBI Taxonomy" id="1830"/>
    <lineage>
        <taxon>Bacteria</taxon>
        <taxon>Bacillati</taxon>
        <taxon>Actinomycetota</taxon>
        <taxon>Actinomycetes</taxon>
        <taxon>Mycobacteriales</taxon>
        <taxon>Nocardiaceae</taxon>
        <taxon>Rhodococcus</taxon>
    </lineage>
</organism>
<proteinExistence type="predicted"/>
<gene>
    <name evidence="1" type="ORF">O4220_10060</name>
</gene>
<accession>A0ABT4MD08</accession>
<dbReference type="EMBL" id="JAPWIJ010000004">
    <property type="protein sequence ID" value="MCZ4518861.1"/>
    <property type="molecule type" value="Genomic_DNA"/>
</dbReference>
<comment type="caution">
    <text evidence="1">The sequence shown here is derived from an EMBL/GenBank/DDBJ whole genome shotgun (WGS) entry which is preliminary data.</text>
</comment>
<keyword evidence="2" id="KW-1185">Reference proteome</keyword>
<reference evidence="1" key="1">
    <citation type="submission" date="2022-12" db="EMBL/GenBank/DDBJ databases">
        <authorList>
            <person name="Krivoruchko A.V."/>
            <person name="Elkin A."/>
        </authorList>
    </citation>
    <scope>NUCLEOTIDE SEQUENCE</scope>
    <source>
        <strain evidence="1">IEGM 1391</strain>
    </source>
</reference>
<dbReference type="Proteomes" id="UP001081071">
    <property type="component" value="Unassembled WGS sequence"/>
</dbReference>
<dbReference type="RefSeq" id="WP_269603709.1">
    <property type="nucleotide sequence ID" value="NZ_JAPWIJ010000004.1"/>
</dbReference>